<protein>
    <submittedName>
        <fullName evidence="1">Uncharacterized protein</fullName>
    </submittedName>
</protein>
<proteinExistence type="predicted"/>
<name>A0A6A5LWR5_LUPAL</name>
<accession>A0A6A5LWR5</accession>
<reference evidence="2" key="1">
    <citation type="journal article" date="2020" name="Nat. Commun.">
        <title>Genome sequence of the cluster root forming white lupin.</title>
        <authorList>
            <person name="Hufnagel B."/>
            <person name="Marques A."/>
            <person name="Soriano A."/>
            <person name="Marques L."/>
            <person name="Divol F."/>
            <person name="Doumas P."/>
            <person name="Sallet E."/>
            <person name="Mancinotti D."/>
            <person name="Carrere S."/>
            <person name="Marande W."/>
            <person name="Arribat S."/>
            <person name="Keller J."/>
            <person name="Huneau C."/>
            <person name="Blein T."/>
            <person name="Aime D."/>
            <person name="Laguerre M."/>
            <person name="Taylor J."/>
            <person name="Schubert V."/>
            <person name="Nelson M."/>
            <person name="Geu-Flores F."/>
            <person name="Crespi M."/>
            <person name="Gallardo-Guerrero K."/>
            <person name="Delaux P.-M."/>
            <person name="Salse J."/>
            <person name="Berges H."/>
            <person name="Guyot R."/>
            <person name="Gouzy J."/>
            <person name="Peret B."/>
        </authorList>
    </citation>
    <scope>NUCLEOTIDE SEQUENCE [LARGE SCALE GENOMIC DNA]</scope>
    <source>
        <strain evidence="2">cv. Amiga</strain>
    </source>
</reference>
<dbReference type="PANTHER" id="PTHR37611:SF2">
    <property type="entry name" value="VIRUS-SPECIFIC-SIGNALING-PATHWAY REGULATED PROTEIN-RELATED"/>
    <property type="match status" value="1"/>
</dbReference>
<comment type="caution">
    <text evidence="1">The sequence shown here is derived from an EMBL/GenBank/DDBJ whole genome shotgun (WGS) entry which is preliminary data.</text>
</comment>
<dbReference type="OrthoDB" id="691231at2759"/>
<dbReference type="AlphaFoldDB" id="A0A6A5LWR5"/>
<evidence type="ECO:0000313" key="2">
    <source>
        <dbReference type="Proteomes" id="UP000447434"/>
    </source>
</evidence>
<dbReference type="PANTHER" id="PTHR37611">
    <property type="entry name" value="VIRUS-SPECIFIC-SIGNALING-PATHWAY REGULATED PROTEIN-RELATED"/>
    <property type="match status" value="1"/>
</dbReference>
<dbReference type="EMBL" id="WOCE01000025">
    <property type="protein sequence ID" value="KAE9585102.1"/>
    <property type="molecule type" value="Genomic_DNA"/>
</dbReference>
<dbReference type="Proteomes" id="UP000447434">
    <property type="component" value="Chromosome 25"/>
</dbReference>
<keyword evidence="2" id="KW-1185">Reference proteome</keyword>
<evidence type="ECO:0000313" key="1">
    <source>
        <dbReference type="EMBL" id="KAE9585102.1"/>
    </source>
</evidence>
<sequence>MASQICEALAFMNGDDGVSEMEINGAILMSLMEESLSDESDDDDRLDKLIRSFEAEIKSESKKMEGHNSASTRSEIVSNIGEDTQSWIRGEMDGQDSFEMEWVDMDIITYSPCDNSTWFIDPYGDVIDNKVGLLWENMDSISYNNAL</sequence>
<gene>
    <name evidence="1" type="ORF">Lalb_Chr25g0285461</name>
</gene>
<organism evidence="1 2">
    <name type="scientific">Lupinus albus</name>
    <name type="common">White lupine</name>
    <name type="synonym">Lupinus termis</name>
    <dbReference type="NCBI Taxonomy" id="3870"/>
    <lineage>
        <taxon>Eukaryota</taxon>
        <taxon>Viridiplantae</taxon>
        <taxon>Streptophyta</taxon>
        <taxon>Embryophyta</taxon>
        <taxon>Tracheophyta</taxon>
        <taxon>Spermatophyta</taxon>
        <taxon>Magnoliopsida</taxon>
        <taxon>eudicotyledons</taxon>
        <taxon>Gunneridae</taxon>
        <taxon>Pentapetalae</taxon>
        <taxon>rosids</taxon>
        <taxon>fabids</taxon>
        <taxon>Fabales</taxon>
        <taxon>Fabaceae</taxon>
        <taxon>Papilionoideae</taxon>
        <taxon>50 kb inversion clade</taxon>
        <taxon>genistoids sensu lato</taxon>
        <taxon>core genistoids</taxon>
        <taxon>Genisteae</taxon>
        <taxon>Lupinus</taxon>
    </lineage>
</organism>